<reference evidence="2 3" key="1">
    <citation type="submission" date="2019-03" db="EMBL/GenBank/DDBJ databases">
        <title>Genomic Encyclopedia of Type Strains, Phase IV (KMG-IV): sequencing the most valuable type-strain genomes for metagenomic binning, comparative biology and taxonomic classification.</title>
        <authorList>
            <person name="Goeker M."/>
        </authorList>
    </citation>
    <scope>NUCLEOTIDE SEQUENCE [LARGE SCALE GENOMIC DNA]</scope>
    <source>
        <strain evidence="2 3">DSM 100013</strain>
    </source>
</reference>
<feature type="transmembrane region" description="Helical" evidence="1">
    <location>
        <begin position="35"/>
        <end position="55"/>
    </location>
</feature>
<keyword evidence="3" id="KW-1185">Reference proteome</keyword>
<feature type="transmembrane region" description="Helical" evidence="1">
    <location>
        <begin position="6"/>
        <end position="23"/>
    </location>
</feature>
<protein>
    <submittedName>
        <fullName evidence="2">Uncharacterized protein</fullName>
    </submittedName>
</protein>
<keyword evidence="1" id="KW-1133">Transmembrane helix</keyword>
<gene>
    <name evidence="2" type="ORF">EDD79_103712</name>
</gene>
<evidence type="ECO:0000313" key="2">
    <source>
        <dbReference type="EMBL" id="TCP99049.1"/>
    </source>
</evidence>
<dbReference type="Proteomes" id="UP000295504">
    <property type="component" value="Unassembled WGS sequence"/>
</dbReference>
<keyword evidence="1" id="KW-0472">Membrane</keyword>
<evidence type="ECO:0000256" key="1">
    <source>
        <dbReference type="SAM" id="Phobius"/>
    </source>
</evidence>
<sequence length="202" mass="23819">MPLSVISLLIILALILIPLFFGIKKFNTNRKISIVLLLIPLIIFGVIYNFIYNLMYITSPEALDLELIQKNQEYLVNGRWIKKFERYSYGKDFIAIHLPEGTIISSSSLKNFEIIKEEDTYLSEDLNAVIKKNPNYDSSKNITLFMIDLSREFQFTFELNNFLSKNDVTIQYVHVYYPPMDFLRYWVKTINGVYEDPKEMNR</sequence>
<dbReference type="AlphaFoldDB" id="A0A4R2T7D2"/>
<dbReference type="EMBL" id="SLYC01000037">
    <property type="protein sequence ID" value="TCP99049.1"/>
    <property type="molecule type" value="Genomic_DNA"/>
</dbReference>
<organism evidence="2 3">
    <name type="scientific">Serpentinicella alkaliphila</name>
    <dbReference type="NCBI Taxonomy" id="1734049"/>
    <lineage>
        <taxon>Bacteria</taxon>
        <taxon>Bacillati</taxon>
        <taxon>Bacillota</taxon>
        <taxon>Clostridia</taxon>
        <taxon>Peptostreptococcales</taxon>
        <taxon>Natronincolaceae</taxon>
        <taxon>Serpentinicella</taxon>
    </lineage>
</organism>
<name>A0A4R2T7D2_9FIRM</name>
<keyword evidence="1" id="KW-0812">Transmembrane</keyword>
<accession>A0A4R2T7D2</accession>
<dbReference type="OrthoDB" id="2881195at2"/>
<comment type="caution">
    <text evidence="2">The sequence shown here is derived from an EMBL/GenBank/DDBJ whole genome shotgun (WGS) entry which is preliminary data.</text>
</comment>
<evidence type="ECO:0000313" key="3">
    <source>
        <dbReference type="Proteomes" id="UP000295504"/>
    </source>
</evidence>
<proteinExistence type="predicted"/>